<feature type="compositionally biased region" description="Low complexity" evidence="1">
    <location>
        <begin position="34"/>
        <end position="48"/>
    </location>
</feature>
<sequence>MSSAPRKLLGDGPCAWPSQTFCSRLWRRVIASPSPLLRPPSTSLSTHRPQPPSPLPSHPSTSTPPFTNLPTHEPLSTSLHNQTLMPATAQQILFTSPLHHFIFIHQNQVI</sequence>
<feature type="region of interest" description="Disordered" evidence="1">
    <location>
        <begin position="34"/>
        <end position="82"/>
    </location>
</feature>
<comment type="caution">
    <text evidence="2">The sequence shown here is derived from an EMBL/GenBank/DDBJ whole genome shotgun (WGS) entry which is preliminary data.</text>
</comment>
<dbReference type="Proteomes" id="UP000886653">
    <property type="component" value="Unassembled WGS sequence"/>
</dbReference>
<gene>
    <name evidence="2" type="ORF">CROQUDRAFT_92590</name>
</gene>
<accession>A0A9P6TD94</accession>
<proteinExistence type="predicted"/>
<evidence type="ECO:0000313" key="2">
    <source>
        <dbReference type="EMBL" id="KAG0146453.1"/>
    </source>
</evidence>
<evidence type="ECO:0000313" key="3">
    <source>
        <dbReference type="Proteomes" id="UP000886653"/>
    </source>
</evidence>
<dbReference type="EMBL" id="MU167260">
    <property type="protein sequence ID" value="KAG0146453.1"/>
    <property type="molecule type" value="Genomic_DNA"/>
</dbReference>
<protein>
    <submittedName>
        <fullName evidence="2">Uncharacterized protein</fullName>
    </submittedName>
</protein>
<reference evidence="2" key="1">
    <citation type="submission" date="2013-11" db="EMBL/GenBank/DDBJ databases">
        <title>Genome sequence of the fusiform rust pathogen reveals effectors for host alternation and coevolution with pine.</title>
        <authorList>
            <consortium name="DOE Joint Genome Institute"/>
            <person name="Smith K."/>
            <person name="Pendleton A."/>
            <person name="Kubisiak T."/>
            <person name="Anderson C."/>
            <person name="Salamov A."/>
            <person name="Aerts A."/>
            <person name="Riley R."/>
            <person name="Clum A."/>
            <person name="Lindquist E."/>
            <person name="Ence D."/>
            <person name="Campbell M."/>
            <person name="Kronenberg Z."/>
            <person name="Feau N."/>
            <person name="Dhillon B."/>
            <person name="Hamelin R."/>
            <person name="Burleigh J."/>
            <person name="Smith J."/>
            <person name="Yandell M."/>
            <person name="Nelson C."/>
            <person name="Grigoriev I."/>
            <person name="Davis J."/>
        </authorList>
    </citation>
    <scope>NUCLEOTIDE SEQUENCE</scope>
    <source>
        <strain evidence="2">G11</strain>
    </source>
</reference>
<name>A0A9P6TD94_9BASI</name>
<feature type="compositionally biased region" description="Polar residues" evidence="1">
    <location>
        <begin position="66"/>
        <end position="82"/>
    </location>
</feature>
<evidence type="ECO:0000256" key="1">
    <source>
        <dbReference type="SAM" id="MobiDB-lite"/>
    </source>
</evidence>
<organism evidence="2 3">
    <name type="scientific">Cronartium quercuum f. sp. fusiforme G11</name>
    <dbReference type="NCBI Taxonomy" id="708437"/>
    <lineage>
        <taxon>Eukaryota</taxon>
        <taxon>Fungi</taxon>
        <taxon>Dikarya</taxon>
        <taxon>Basidiomycota</taxon>
        <taxon>Pucciniomycotina</taxon>
        <taxon>Pucciniomycetes</taxon>
        <taxon>Pucciniales</taxon>
        <taxon>Coleosporiaceae</taxon>
        <taxon>Cronartium</taxon>
    </lineage>
</organism>
<dbReference type="AlphaFoldDB" id="A0A9P6TD94"/>
<keyword evidence="3" id="KW-1185">Reference proteome</keyword>